<dbReference type="SUPFAM" id="SSF55961">
    <property type="entry name" value="Bet v1-like"/>
    <property type="match status" value="1"/>
</dbReference>
<gene>
    <name evidence="4" type="ORF">CSW57_07300</name>
</gene>
<dbReference type="InterPro" id="IPR023393">
    <property type="entry name" value="START-like_dom_sf"/>
</dbReference>
<feature type="domain" description="NAD-dependent epimerase/dehydratase" evidence="2">
    <location>
        <begin position="150"/>
        <end position="356"/>
    </location>
</feature>
<dbReference type="Proteomes" id="UP000225108">
    <property type="component" value="Unassembled WGS sequence"/>
</dbReference>
<dbReference type="Gene3D" id="3.40.50.720">
    <property type="entry name" value="NAD(P)-binding Rossmann-like Domain"/>
    <property type="match status" value="1"/>
</dbReference>
<dbReference type="Pfam" id="PF08338">
    <property type="entry name" value="DUF1731"/>
    <property type="match status" value="1"/>
</dbReference>
<dbReference type="Gene3D" id="3.30.530.20">
    <property type="match status" value="1"/>
</dbReference>
<dbReference type="PANTHER" id="PTHR11092:SF0">
    <property type="entry name" value="EPIMERASE FAMILY PROTEIN SDR39U1"/>
    <property type="match status" value="1"/>
</dbReference>
<organism evidence="4 5">
    <name type="scientific">Williamsia marianensis</name>
    <dbReference type="NCBI Taxonomy" id="85044"/>
    <lineage>
        <taxon>Bacteria</taxon>
        <taxon>Bacillati</taxon>
        <taxon>Actinomycetota</taxon>
        <taxon>Actinomycetes</taxon>
        <taxon>Mycobacteriales</taxon>
        <taxon>Nocardiaceae</taxon>
        <taxon>Williamsia</taxon>
    </lineage>
</organism>
<sequence length="448" mass="48092">MGITHSSTVPTPVDEVFAWHGRPGAFTRLAPPWGPPSLIKEAESLSDGTAVLGFPGGLKWVARHQPSRYHPPNQFVDKLDSWPLKSVLTWTHHHGFSAVDANSTLVTDTVDTPVPTALLRPMFRYRHRQLADDLAAHAWANESGRGPMTIAMTGSSGLVGTALKAFLTTGGHRVISLVRRDPSHGDERRWDPHNPAPDLVDGVDAVVHLAGESIAGRFSDSHKRAVRDSRIDPTAQLSSVIAATTPQPALICASAVGFYGYDRGDEQLDENASRGEGFLADVVADWEAATEAAGDSGVRVVNVRTGIVQAAAGGTLRLLRPLFTVGFGGRIGDGRQWLPWIAIDDLVDIYHRAIVDETVRGPINAVAPNAVRNSDYTAALARAVHRPAIVPVPSLGPQLILGAQGARELALANQHVVPSRLTAIGHRFRWPEVSDALRHQLGGATDRT</sequence>
<dbReference type="SUPFAM" id="SSF51735">
    <property type="entry name" value="NAD(P)-binding Rossmann-fold domains"/>
    <property type="match status" value="1"/>
</dbReference>
<comment type="similarity">
    <text evidence="1">Belongs to the NAD(P)-dependent epimerase/dehydratase family. SDR39U1 subfamily.</text>
</comment>
<comment type="caution">
    <text evidence="4">The sequence shown here is derived from an EMBL/GenBank/DDBJ whole genome shotgun (WGS) entry which is preliminary data.</text>
</comment>
<dbReference type="RefSeq" id="WP_099382187.1">
    <property type="nucleotide sequence ID" value="NZ_PEBD01000005.1"/>
</dbReference>
<name>A0A2G3PP08_WILMA</name>
<evidence type="ECO:0000259" key="3">
    <source>
        <dbReference type="Pfam" id="PF08338"/>
    </source>
</evidence>
<dbReference type="AlphaFoldDB" id="A0A2G3PP08"/>
<reference evidence="4 5" key="1">
    <citation type="submission" date="2017-10" db="EMBL/GenBank/DDBJ databases">
        <title>The draft genome sequence of Williamsia sp. BULT 1.1 isolated from the semi-arid grassland soils from South Africa.</title>
        <authorList>
            <person name="Kabwe M.H."/>
            <person name="Govender N."/>
            <person name="Mutseka Lunga P."/>
            <person name="Vikram S."/>
            <person name="Makhalanyane T.P."/>
        </authorList>
    </citation>
    <scope>NUCLEOTIDE SEQUENCE [LARGE SCALE GENOMIC DNA]</scope>
    <source>
        <strain evidence="4 5">BULT 1.1</strain>
    </source>
</reference>
<dbReference type="Pfam" id="PF01370">
    <property type="entry name" value="Epimerase"/>
    <property type="match status" value="1"/>
</dbReference>
<protein>
    <submittedName>
        <fullName evidence="4">TIGR01777 family protein</fullName>
    </submittedName>
</protein>
<dbReference type="InterPro" id="IPR010099">
    <property type="entry name" value="SDR39U1"/>
</dbReference>
<proteinExistence type="inferred from homology"/>
<accession>A0A2G3PP08</accession>
<dbReference type="CDD" id="cd07820">
    <property type="entry name" value="SRPBCC_3"/>
    <property type="match status" value="1"/>
</dbReference>
<evidence type="ECO:0000256" key="1">
    <source>
        <dbReference type="ARBA" id="ARBA00009353"/>
    </source>
</evidence>
<dbReference type="InterPro" id="IPR036291">
    <property type="entry name" value="NAD(P)-bd_dom_sf"/>
</dbReference>
<dbReference type="InterPro" id="IPR001509">
    <property type="entry name" value="Epimerase_deHydtase"/>
</dbReference>
<evidence type="ECO:0000259" key="2">
    <source>
        <dbReference type="Pfam" id="PF01370"/>
    </source>
</evidence>
<feature type="domain" description="DUF1731" evidence="3">
    <location>
        <begin position="392"/>
        <end position="439"/>
    </location>
</feature>
<dbReference type="PANTHER" id="PTHR11092">
    <property type="entry name" value="SUGAR NUCLEOTIDE EPIMERASE RELATED"/>
    <property type="match status" value="1"/>
</dbReference>
<dbReference type="EMBL" id="PEBD01000005">
    <property type="protein sequence ID" value="PHV67496.1"/>
    <property type="molecule type" value="Genomic_DNA"/>
</dbReference>
<dbReference type="NCBIfam" id="TIGR01777">
    <property type="entry name" value="yfcH"/>
    <property type="match status" value="1"/>
</dbReference>
<evidence type="ECO:0000313" key="4">
    <source>
        <dbReference type="EMBL" id="PHV67496.1"/>
    </source>
</evidence>
<evidence type="ECO:0000313" key="5">
    <source>
        <dbReference type="Proteomes" id="UP000225108"/>
    </source>
</evidence>
<dbReference type="InterPro" id="IPR013549">
    <property type="entry name" value="DUF1731"/>
</dbReference>